<dbReference type="NCBIfam" id="TIGR02595">
    <property type="entry name" value="PEP_CTERM"/>
    <property type="match status" value="1"/>
</dbReference>
<dbReference type="InterPro" id="IPR013424">
    <property type="entry name" value="Ice-binding_C"/>
</dbReference>
<reference evidence="3 4" key="1">
    <citation type="submission" date="2024-04" db="EMBL/GenBank/DDBJ databases">
        <title>Novel species of the genus Ideonella isolated from streams.</title>
        <authorList>
            <person name="Lu H."/>
        </authorList>
    </citation>
    <scope>NUCLEOTIDE SEQUENCE [LARGE SCALE GENOMIC DNA]</scope>
    <source>
        <strain evidence="3 4">DXS22W</strain>
    </source>
</reference>
<keyword evidence="1" id="KW-0732">Signal</keyword>
<dbReference type="RefSeq" id="WP_341410528.1">
    <property type="nucleotide sequence ID" value="NZ_JBBUTH010000005.1"/>
</dbReference>
<dbReference type="SMART" id="SM00034">
    <property type="entry name" value="CLECT"/>
    <property type="match status" value="1"/>
</dbReference>
<sequence length="205" mass="21580">MRRTLTTLAAATLLSSAAHAVPTQWTVASGGNGHWYEFFPEPVLAELAYVLAAGETYQGMTGYLATLTSAAENQFASLTVAQGNTAWLGATDNGVEGQWVWRSGPEAGQTLTYLPWRSGEPNNCCGGENYLQTNYDYNTALWNDHGGPGNLNAQYGYLVEFSAAVPEPASMGLLAAGLALLATAARRRTRCPLASALAETGAGLA</sequence>
<dbReference type="Pfam" id="PF00059">
    <property type="entry name" value="Lectin_C"/>
    <property type="match status" value="1"/>
</dbReference>
<evidence type="ECO:0000313" key="4">
    <source>
        <dbReference type="Proteomes" id="UP001365405"/>
    </source>
</evidence>
<dbReference type="InterPro" id="IPR016186">
    <property type="entry name" value="C-type_lectin-like/link_sf"/>
</dbReference>
<feature type="chain" id="PRO_5045413239" evidence="1">
    <location>
        <begin position="21"/>
        <end position="205"/>
    </location>
</feature>
<gene>
    <name evidence="3" type="ORF">AACH10_11375</name>
</gene>
<dbReference type="EMBL" id="JBBUTH010000005">
    <property type="protein sequence ID" value="MEK8050837.1"/>
    <property type="molecule type" value="Genomic_DNA"/>
</dbReference>
<organism evidence="3 4">
    <name type="scientific">Pseudaquabacterium inlustre</name>
    <dbReference type="NCBI Taxonomy" id="2984192"/>
    <lineage>
        <taxon>Bacteria</taxon>
        <taxon>Pseudomonadati</taxon>
        <taxon>Pseudomonadota</taxon>
        <taxon>Betaproteobacteria</taxon>
        <taxon>Burkholderiales</taxon>
        <taxon>Sphaerotilaceae</taxon>
        <taxon>Pseudaquabacterium</taxon>
    </lineage>
</organism>
<feature type="signal peptide" evidence="1">
    <location>
        <begin position="1"/>
        <end position="20"/>
    </location>
</feature>
<dbReference type="Pfam" id="PF07589">
    <property type="entry name" value="PEP-CTERM"/>
    <property type="match status" value="1"/>
</dbReference>
<name>A0ABU9CJU4_9BURK</name>
<keyword evidence="4" id="KW-1185">Reference proteome</keyword>
<comment type="caution">
    <text evidence="3">The sequence shown here is derived from an EMBL/GenBank/DDBJ whole genome shotgun (WGS) entry which is preliminary data.</text>
</comment>
<dbReference type="SUPFAM" id="SSF56436">
    <property type="entry name" value="C-type lectin-like"/>
    <property type="match status" value="1"/>
</dbReference>
<accession>A0ABU9CJU4</accession>
<dbReference type="InterPro" id="IPR016187">
    <property type="entry name" value="CTDL_fold"/>
</dbReference>
<evidence type="ECO:0000259" key="2">
    <source>
        <dbReference type="PROSITE" id="PS50041"/>
    </source>
</evidence>
<dbReference type="PROSITE" id="PS50041">
    <property type="entry name" value="C_TYPE_LECTIN_2"/>
    <property type="match status" value="1"/>
</dbReference>
<protein>
    <submittedName>
        <fullName evidence="3">Lectin-like protein</fullName>
    </submittedName>
</protein>
<feature type="domain" description="C-type lectin" evidence="2">
    <location>
        <begin position="64"/>
        <end position="144"/>
    </location>
</feature>
<evidence type="ECO:0000256" key="1">
    <source>
        <dbReference type="SAM" id="SignalP"/>
    </source>
</evidence>
<dbReference type="InterPro" id="IPR001304">
    <property type="entry name" value="C-type_lectin-like"/>
</dbReference>
<dbReference type="Gene3D" id="3.10.100.10">
    <property type="entry name" value="Mannose-Binding Protein A, subunit A"/>
    <property type="match status" value="1"/>
</dbReference>
<dbReference type="Proteomes" id="UP001365405">
    <property type="component" value="Unassembled WGS sequence"/>
</dbReference>
<evidence type="ECO:0000313" key="3">
    <source>
        <dbReference type="EMBL" id="MEK8050837.1"/>
    </source>
</evidence>
<proteinExistence type="predicted"/>